<keyword evidence="5" id="KW-1185">Reference proteome</keyword>
<evidence type="ECO:0000256" key="1">
    <source>
        <dbReference type="ARBA" id="ARBA00022729"/>
    </source>
</evidence>
<dbReference type="RefSeq" id="WP_186982221.1">
    <property type="nucleotide sequence ID" value="NZ_JACOQH010000005.1"/>
</dbReference>
<dbReference type="Proteomes" id="UP000621540">
    <property type="component" value="Unassembled WGS sequence"/>
</dbReference>
<evidence type="ECO:0000313" key="4">
    <source>
        <dbReference type="EMBL" id="MBC5754021.1"/>
    </source>
</evidence>
<dbReference type="EMBL" id="JACOQH010000005">
    <property type="protein sequence ID" value="MBC5754021.1"/>
    <property type="molecule type" value="Genomic_DNA"/>
</dbReference>
<name>A0ABR7IAQ4_9FIRM</name>
<accession>A0ABR7IAQ4</accession>
<protein>
    <submittedName>
        <fullName evidence="4">ABC transporter substrate-binding protein</fullName>
    </submittedName>
</protein>
<feature type="chain" id="PRO_5045792811" evidence="3">
    <location>
        <begin position="23"/>
        <end position="479"/>
    </location>
</feature>
<dbReference type="InterPro" id="IPR050490">
    <property type="entry name" value="Bact_solute-bd_prot1"/>
</dbReference>
<dbReference type="PANTHER" id="PTHR43649">
    <property type="entry name" value="ARABINOSE-BINDING PROTEIN-RELATED"/>
    <property type="match status" value="1"/>
</dbReference>
<evidence type="ECO:0000256" key="3">
    <source>
        <dbReference type="SAM" id="SignalP"/>
    </source>
</evidence>
<evidence type="ECO:0000256" key="2">
    <source>
        <dbReference type="SAM" id="MobiDB-lite"/>
    </source>
</evidence>
<evidence type="ECO:0000313" key="5">
    <source>
        <dbReference type="Proteomes" id="UP000621540"/>
    </source>
</evidence>
<dbReference type="SUPFAM" id="SSF53850">
    <property type="entry name" value="Periplasmic binding protein-like II"/>
    <property type="match status" value="1"/>
</dbReference>
<feature type="signal peptide" evidence="3">
    <location>
        <begin position="1"/>
        <end position="22"/>
    </location>
</feature>
<dbReference type="PROSITE" id="PS51257">
    <property type="entry name" value="PROKAR_LIPOPROTEIN"/>
    <property type="match status" value="1"/>
</dbReference>
<reference evidence="4 5" key="1">
    <citation type="submission" date="2020-08" db="EMBL/GenBank/DDBJ databases">
        <title>Genome public.</title>
        <authorList>
            <person name="Liu C."/>
            <person name="Sun Q."/>
        </authorList>
    </citation>
    <scope>NUCLEOTIDE SEQUENCE [LARGE SCALE GENOMIC DNA]</scope>
    <source>
        <strain evidence="4 5">BX0805</strain>
    </source>
</reference>
<organism evidence="4 5">
    <name type="scientific">Roseburia yibonii</name>
    <dbReference type="NCBI Taxonomy" id="2763063"/>
    <lineage>
        <taxon>Bacteria</taxon>
        <taxon>Bacillati</taxon>
        <taxon>Bacillota</taxon>
        <taxon>Clostridia</taxon>
        <taxon>Lachnospirales</taxon>
        <taxon>Lachnospiraceae</taxon>
        <taxon>Roseburia</taxon>
    </lineage>
</organism>
<sequence>MKKKVISTLLCASMLASMVAGCGSSSDSSTTASTGNDAAASTESMGSSTDSTESAGGSSSGSLAYTGDLEIMHFSTEEESQGNGGSDGMRTVLQQWDDANPDITLTQTVLANTDYKTQIQTLANADDLPDVFLIQGMNVKAWADQGLILDLTDTINSSPYAADYKQDYFTPFKDADGKIYGFPVLTGGTCTVVVYDSAAWEAAGYDKFPETWDDVEAAIPKLQEAGYQEAIAFGNNAQWQMNSCFLSTLGDRYTGKDWFQSMINKGGASFEDPEFVAALTETQRLFKDTDIFNKDFNAISNEDAREYYISGDAPAFIGGNWDVSYIQASLEGTDLYDTTKFAVLPQPADATYDADSQNIGLGYAVAINAKLKDDPDKLAAAIDLAEYITGPEFASFVADKYALGGLTTVSDVDLSKFDQFTQDFYNYSYVDTTPCEIYDSYLSSDIWSVVNTDLQDMVNGDKTPEEVAADAQAAYEANY</sequence>
<dbReference type="Gene3D" id="3.40.190.10">
    <property type="entry name" value="Periplasmic binding protein-like II"/>
    <property type="match status" value="2"/>
</dbReference>
<proteinExistence type="predicted"/>
<comment type="caution">
    <text evidence="4">The sequence shown here is derived from an EMBL/GenBank/DDBJ whole genome shotgun (WGS) entry which is preliminary data.</text>
</comment>
<feature type="region of interest" description="Disordered" evidence="2">
    <location>
        <begin position="25"/>
        <end position="60"/>
    </location>
</feature>
<dbReference type="PANTHER" id="PTHR43649:SF33">
    <property type="entry name" value="POLYGALACTURONAN_RHAMNOGALACTURONAN-BINDING PROTEIN YTCQ"/>
    <property type="match status" value="1"/>
</dbReference>
<keyword evidence="1 3" id="KW-0732">Signal</keyword>
<gene>
    <name evidence="4" type="ORF">H8Z76_08270</name>
</gene>